<evidence type="ECO:0000313" key="7">
    <source>
        <dbReference type="Proteomes" id="UP000436825"/>
    </source>
</evidence>
<reference evidence="5" key="3">
    <citation type="submission" date="2021-06" db="EMBL/GenBank/DDBJ databases">
        <title>Interrogation of the integrated mobile genetic elements in gut-associated Bacteroides with a consensus prediction approach.</title>
        <authorList>
            <person name="Campbell D.E."/>
            <person name="Leigh J.R."/>
            <person name="Kim T."/>
            <person name="England W."/>
            <person name="Whitaker R.J."/>
            <person name="Degnan P.H."/>
        </authorList>
    </citation>
    <scope>NUCLEOTIDE SEQUENCE</scope>
    <source>
        <strain evidence="5">VPI-BTDOT2</strain>
    </source>
</reference>
<dbReference type="EMBL" id="QROV01000022">
    <property type="protein sequence ID" value="RHL55857.1"/>
    <property type="molecule type" value="Genomic_DNA"/>
</dbReference>
<evidence type="ECO:0000313" key="5">
    <source>
        <dbReference type="EMBL" id="UYU71699.1"/>
    </source>
</evidence>
<evidence type="ECO:0000313" key="3">
    <source>
        <dbReference type="EMBL" id="KAB4480474.1"/>
    </source>
</evidence>
<dbReference type="Proteomes" id="UP000283616">
    <property type="component" value="Unassembled WGS sequence"/>
</dbReference>
<sequence>MKKIAILLVFTLGTFIVNAQSVVEGTKFMDNWSVGVNAGAVTPLTHASFFKGMRPGFGVGISKQLTPSFRFGISGNGIYQYNSE</sequence>
<evidence type="ECO:0008006" key="9">
    <source>
        <dbReference type="Google" id="ProtNLM"/>
    </source>
</evidence>
<organism evidence="4 6">
    <name type="scientific">Bacteroides thetaiotaomicron</name>
    <dbReference type="NCBI Taxonomy" id="818"/>
    <lineage>
        <taxon>Bacteria</taxon>
        <taxon>Pseudomonadati</taxon>
        <taxon>Bacteroidota</taxon>
        <taxon>Bacteroidia</taxon>
        <taxon>Bacteroidales</taxon>
        <taxon>Bacteroidaceae</taxon>
        <taxon>Bacteroides</taxon>
    </lineage>
</organism>
<dbReference type="Proteomes" id="UP001156216">
    <property type="component" value="Chromosome"/>
</dbReference>
<dbReference type="EMBL" id="WCRY01000014">
    <property type="protein sequence ID" value="KAB4480474.1"/>
    <property type="molecule type" value="Genomic_DNA"/>
</dbReference>
<reference evidence="7 8" key="2">
    <citation type="journal article" date="2019" name="Nat. Med.">
        <title>A library of human gut bacterial isolates paired with longitudinal multiomics data enables mechanistic microbiome research.</title>
        <authorList>
            <person name="Poyet M."/>
            <person name="Groussin M."/>
            <person name="Gibbons S.M."/>
            <person name="Avila-Pacheco J."/>
            <person name="Jiang X."/>
            <person name="Kearney S.M."/>
            <person name="Perrotta A.R."/>
            <person name="Berdy B."/>
            <person name="Zhao S."/>
            <person name="Lieberman T.D."/>
            <person name="Swanson P.K."/>
            <person name="Smith M."/>
            <person name="Roesemann S."/>
            <person name="Alexander J.E."/>
            <person name="Rich S.A."/>
            <person name="Livny J."/>
            <person name="Vlamakis H."/>
            <person name="Clish C."/>
            <person name="Bullock K."/>
            <person name="Deik A."/>
            <person name="Scott J."/>
            <person name="Pierce K.A."/>
            <person name="Xavier R.J."/>
            <person name="Alm E.J."/>
        </authorList>
    </citation>
    <scope>NUCLEOTIDE SEQUENCE [LARGE SCALE GENOMIC DNA]</scope>
    <source>
        <strain evidence="2 7">BIOML-A160</strain>
        <strain evidence="3 8">BIOML-A162</strain>
    </source>
</reference>
<dbReference type="Proteomes" id="UP000436858">
    <property type="component" value="Unassembled WGS sequence"/>
</dbReference>
<keyword evidence="1" id="KW-0732">Signal</keyword>
<dbReference type="AlphaFoldDB" id="A0A0P0FCF1"/>
<feature type="signal peptide" evidence="1">
    <location>
        <begin position="1"/>
        <end position="19"/>
    </location>
</feature>
<accession>A0A0P0FCF1</accession>
<evidence type="ECO:0000256" key="1">
    <source>
        <dbReference type="SAM" id="SignalP"/>
    </source>
</evidence>
<evidence type="ECO:0000313" key="6">
    <source>
        <dbReference type="Proteomes" id="UP000283616"/>
    </source>
</evidence>
<protein>
    <recommendedName>
        <fullName evidence="9">OmpA family protein</fullName>
    </recommendedName>
</protein>
<dbReference type="EMBL" id="CP083681">
    <property type="protein sequence ID" value="UYU71699.1"/>
    <property type="molecule type" value="Genomic_DNA"/>
</dbReference>
<gene>
    <name evidence="4" type="ORF">DW011_18025</name>
    <name evidence="2" type="ORF">GAN75_00150</name>
    <name evidence="3" type="ORF">GAN91_15655</name>
    <name evidence="5" type="ORF">KQP59_00885</name>
</gene>
<dbReference type="EMBL" id="WCRW01000001">
    <property type="protein sequence ID" value="KAB4458512.1"/>
    <property type="molecule type" value="Genomic_DNA"/>
</dbReference>
<feature type="chain" id="PRO_5014235726" description="OmpA family protein" evidence="1">
    <location>
        <begin position="20"/>
        <end position="84"/>
    </location>
</feature>
<name>A0A0P0FCF1_BACT4</name>
<reference evidence="4 6" key="1">
    <citation type="submission" date="2018-08" db="EMBL/GenBank/DDBJ databases">
        <title>A genome reference for cultivated species of the human gut microbiota.</title>
        <authorList>
            <person name="Zou Y."/>
            <person name="Xue W."/>
            <person name="Luo G."/>
        </authorList>
    </citation>
    <scope>NUCLEOTIDE SEQUENCE [LARGE SCALE GENOMIC DNA]</scope>
    <source>
        <strain evidence="4 6">AF37-12</strain>
    </source>
</reference>
<dbReference type="Proteomes" id="UP000436825">
    <property type="component" value="Unassembled WGS sequence"/>
</dbReference>
<evidence type="ECO:0000313" key="8">
    <source>
        <dbReference type="Proteomes" id="UP000436858"/>
    </source>
</evidence>
<dbReference type="KEGG" id="btho:Btheta7330_01583"/>
<evidence type="ECO:0000313" key="2">
    <source>
        <dbReference type="EMBL" id="KAB4458512.1"/>
    </source>
</evidence>
<evidence type="ECO:0000313" key="4">
    <source>
        <dbReference type="EMBL" id="RHL55857.1"/>
    </source>
</evidence>
<proteinExistence type="predicted"/>